<protein>
    <submittedName>
        <fullName evidence="6">TetR/AcrR family transcriptional regulator</fullName>
    </submittedName>
</protein>
<evidence type="ECO:0000256" key="1">
    <source>
        <dbReference type="ARBA" id="ARBA00023015"/>
    </source>
</evidence>
<proteinExistence type="predicted"/>
<organism evidence="6 7">
    <name type="scientific">Paramicrobacterium chengjingii</name>
    <dbReference type="NCBI Taxonomy" id="2769067"/>
    <lineage>
        <taxon>Bacteria</taxon>
        <taxon>Bacillati</taxon>
        <taxon>Actinomycetota</taxon>
        <taxon>Actinomycetes</taxon>
        <taxon>Micrococcales</taxon>
        <taxon>Microbacteriaceae</taxon>
        <taxon>Paramicrobacterium</taxon>
    </lineage>
</organism>
<feature type="domain" description="HTH tetR-type" evidence="5">
    <location>
        <begin position="10"/>
        <end position="69"/>
    </location>
</feature>
<dbReference type="PANTHER" id="PTHR30055:SF234">
    <property type="entry name" value="HTH-TYPE TRANSCRIPTIONAL REGULATOR BETI"/>
    <property type="match status" value="1"/>
</dbReference>
<dbReference type="Gene3D" id="1.10.357.10">
    <property type="entry name" value="Tetracycline Repressor, domain 2"/>
    <property type="match status" value="1"/>
</dbReference>
<dbReference type="SUPFAM" id="SSF46689">
    <property type="entry name" value="Homeodomain-like"/>
    <property type="match status" value="1"/>
</dbReference>
<evidence type="ECO:0000313" key="6">
    <source>
        <dbReference type="EMBL" id="QPZ38696.1"/>
    </source>
</evidence>
<feature type="DNA-binding region" description="H-T-H motif" evidence="4">
    <location>
        <begin position="32"/>
        <end position="51"/>
    </location>
</feature>
<dbReference type="PANTHER" id="PTHR30055">
    <property type="entry name" value="HTH-TYPE TRANSCRIPTIONAL REGULATOR RUTR"/>
    <property type="match status" value="1"/>
</dbReference>
<evidence type="ECO:0000313" key="7">
    <source>
        <dbReference type="Proteomes" id="UP000662814"/>
    </source>
</evidence>
<keyword evidence="3" id="KW-0804">Transcription</keyword>
<gene>
    <name evidence="6" type="ORF">HCR76_00885</name>
</gene>
<dbReference type="RefSeq" id="WP_166985781.1">
    <property type="nucleotide sequence ID" value="NZ_CP061169.1"/>
</dbReference>
<dbReference type="InterPro" id="IPR050109">
    <property type="entry name" value="HTH-type_TetR-like_transc_reg"/>
</dbReference>
<keyword evidence="2 4" id="KW-0238">DNA-binding</keyword>
<evidence type="ECO:0000256" key="2">
    <source>
        <dbReference type="ARBA" id="ARBA00023125"/>
    </source>
</evidence>
<evidence type="ECO:0000256" key="4">
    <source>
        <dbReference type="PROSITE-ProRule" id="PRU00335"/>
    </source>
</evidence>
<name>A0ABX6YIP6_9MICO</name>
<reference evidence="6 7" key="1">
    <citation type="submission" date="2020-12" db="EMBL/GenBank/DDBJ databases">
        <title>Microbacterium sp. HY060.</title>
        <authorList>
            <person name="Zhou J."/>
        </authorList>
    </citation>
    <scope>NUCLEOTIDE SEQUENCE [LARGE SCALE GENOMIC DNA]</scope>
    <source>
        <strain evidence="6 7">HY60</strain>
    </source>
</reference>
<dbReference type="InterPro" id="IPR009057">
    <property type="entry name" value="Homeodomain-like_sf"/>
</dbReference>
<sequence>MRTLREEAKKRNREALIAAAGALVARDGSAVRLEDIVERAGLTTGAVYSLFGSKNGLLVETVADALAPHYDGIDAAVPPDADLSDAVAEIARHIRRTCDDSNARSSLLFQMTIHDVALRDEGLGRRLAASVADQEERLVRLLSGRELSGKGVTDEEARRLVPALRAVLLGLSQGVVFGITPQVTEEYMASAACALVTPDILGR</sequence>
<dbReference type="Pfam" id="PF00440">
    <property type="entry name" value="TetR_N"/>
    <property type="match status" value="1"/>
</dbReference>
<accession>A0ABX6YIP6</accession>
<dbReference type="Proteomes" id="UP000662814">
    <property type="component" value="Chromosome"/>
</dbReference>
<dbReference type="EMBL" id="CP061169">
    <property type="protein sequence ID" value="QPZ38696.1"/>
    <property type="molecule type" value="Genomic_DNA"/>
</dbReference>
<evidence type="ECO:0000259" key="5">
    <source>
        <dbReference type="PROSITE" id="PS50977"/>
    </source>
</evidence>
<dbReference type="InterPro" id="IPR001647">
    <property type="entry name" value="HTH_TetR"/>
</dbReference>
<dbReference type="PROSITE" id="PS50977">
    <property type="entry name" value="HTH_TETR_2"/>
    <property type="match status" value="1"/>
</dbReference>
<dbReference type="PRINTS" id="PR00455">
    <property type="entry name" value="HTHTETR"/>
</dbReference>
<keyword evidence="1" id="KW-0805">Transcription regulation</keyword>
<keyword evidence="7" id="KW-1185">Reference proteome</keyword>
<evidence type="ECO:0000256" key="3">
    <source>
        <dbReference type="ARBA" id="ARBA00023163"/>
    </source>
</evidence>